<protein>
    <recommendedName>
        <fullName evidence="1">Tc1-like transposase DDE domain-containing protein</fullName>
    </recommendedName>
</protein>
<dbReference type="InterPro" id="IPR038717">
    <property type="entry name" value="Tc1-like_DDE_dom"/>
</dbReference>
<gene>
    <name evidence="2" type="ORF">GCM10023188_35990</name>
</gene>
<feature type="domain" description="Tc1-like transposase DDE" evidence="1">
    <location>
        <begin position="49"/>
        <end position="185"/>
    </location>
</feature>
<dbReference type="Gene3D" id="3.30.420.10">
    <property type="entry name" value="Ribonuclease H-like superfamily/Ribonuclease H"/>
    <property type="match status" value="1"/>
</dbReference>
<evidence type="ECO:0000313" key="2">
    <source>
        <dbReference type="EMBL" id="GAA4439539.1"/>
    </source>
</evidence>
<sequence>MGMCHYKPQPVDYRRSERAEEQLQQRLKATFDALLLQQILLEAVAIGLADETGNYLQANTARLWSFHKKAKRRVNTEKIKQNTFGFYALQGQSISLEIATSSEQEMLRVLPLIRQANADYRAIVLLWDNLPAHKTGAVERLARRLQIYLVNNLPYAPDLNPIEKIWKQLKLKISHKGWVADKGELQHIVFSNFEQLAAKMSWASSWIQKILAPALPRSCTISFCNR</sequence>
<comment type="caution">
    <text evidence="2">The sequence shown here is derived from an EMBL/GenBank/DDBJ whole genome shotgun (WGS) entry which is preliminary data.</text>
</comment>
<dbReference type="Pfam" id="PF13358">
    <property type="entry name" value="DDE_3"/>
    <property type="match status" value="1"/>
</dbReference>
<dbReference type="EMBL" id="BAABHC010000024">
    <property type="protein sequence ID" value="GAA4439539.1"/>
    <property type="molecule type" value="Genomic_DNA"/>
</dbReference>
<proteinExistence type="predicted"/>
<accession>A0ABP8M140</accession>
<dbReference type="Proteomes" id="UP001500552">
    <property type="component" value="Unassembled WGS sequence"/>
</dbReference>
<name>A0ABP8M140_9BACT</name>
<organism evidence="2 3">
    <name type="scientific">Pontibacter saemangeumensis</name>
    <dbReference type="NCBI Taxonomy" id="1084525"/>
    <lineage>
        <taxon>Bacteria</taxon>
        <taxon>Pseudomonadati</taxon>
        <taxon>Bacteroidota</taxon>
        <taxon>Cytophagia</taxon>
        <taxon>Cytophagales</taxon>
        <taxon>Hymenobacteraceae</taxon>
        <taxon>Pontibacter</taxon>
    </lineage>
</organism>
<dbReference type="InterPro" id="IPR036397">
    <property type="entry name" value="RNaseH_sf"/>
</dbReference>
<keyword evidence="3" id="KW-1185">Reference proteome</keyword>
<evidence type="ECO:0000313" key="3">
    <source>
        <dbReference type="Proteomes" id="UP001500552"/>
    </source>
</evidence>
<evidence type="ECO:0000259" key="1">
    <source>
        <dbReference type="Pfam" id="PF13358"/>
    </source>
</evidence>
<reference evidence="3" key="1">
    <citation type="journal article" date="2019" name="Int. J. Syst. Evol. Microbiol.">
        <title>The Global Catalogue of Microorganisms (GCM) 10K type strain sequencing project: providing services to taxonomists for standard genome sequencing and annotation.</title>
        <authorList>
            <consortium name="The Broad Institute Genomics Platform"/>
            <consortium name="The Broad Institute Genome Sequencing Center for Infectious Disease"/>
            <person name="Wu L."/>
            <person name="Ma J."/>
        </authorList>
    </citation>
    <scope>NUCLEOTIDE SEQUENCE [LARGE SCALE GENOMIC DNA]</scope>
    <source>
        <strain evidence="3">JCM 17926</strain>
    </source>
</reference>